<gene>
    <name evidence="1" type="ORF">JJB07_05120</name>
</gene>
<protein>
    <recommendedName>
        <fullName evidence="3">LXG domain-containing protein</fullName>
    </recommendedName>
</protein>
<organism evidence="1 2">
    <name type="scientific">Tumebacillus amylolyticus</name>
    <dbReference type="NCBI Taxonomy" id="2801339"/>
    <lineage>
        <taxon>Bacteria</taxon>
        <taxon>Bacillati</taxon>
        <taxon>Bacillota</taxon>
        <taxon>Bacilli</taxon>
        <taxon>Bacillales</taxon>
        <taxon>Alicyclobacillaceae</taxon>
        <taxon>Tumebacillus</taxon>
    </lineage>
</organism>
<dbReference type="EMBL" id="JAEQNB010000001">
    <property type="protein sequence ID" value="MBL0386028.1"/>
    <property type="molecule type" value="Genomic_DNA"/>
</dbReference>
<accession>A0ABS1J6Y1</accession>
<evidence type="ECO:0000313" key="2">
    <source>
        <dbReference type="Proteomes" id="UP000602284"/>
    </source>
</evidence>
<reference evidence="1 2" key="1">
    <citation type="submission" date="2021-01" db="EMBL/GenBank/DDBJ databases">
        <title>Tumebacillus sp. strain ITR2 16S ribosomal RNA gene Genome sequencing and assembly.</title>
        <authorList>
            <person name="Kang M."/>
        </authorList>
    </citation>
    <scope>NUCLEOTIDE SEQUENCE [LARGE SCALE GENOMIC DNA]</scope>
    <source>
        <strain evidence="1 2">ITR2</strain>
    </source>
</reference>
<keyword evidence="2" id="KW-1185">Reference proteome</keyword>
<sequence>MKGLQAQTLEGAFAWKGSAALKFAAVSDLMYEDLRTAGTIFERIAGTLNTLAAQLDQVNHLIQQSESLQGEINHLHHCINSTDDPNQKASYRSELQYYLNRRAALIAESEEIERRANKSAEDDFADLGNMVENLHCFRSYDGHIVIDPEAPITGLSKGIGNAGAILDGEKSITNGLNGFGVYRVRSASRDYILVKNGHLEGIQGTRYYLSNAQNYPQVMKFADPKVATVEAMKDLKGWGTRLGYLSIAYETGDHLIENIQEGKSTSHIVAEATVDVAVGTVSMATATYTGAVVGTMIGGPLGTIVGAAVGGITGYLLSQVTDGTYVEGKSIGDHLKDSLEEGIDAVGNLTKCGWDATCHVFD</sequence>
<proteinExistence type="predicted"/>
<dbReference type="Proteomes" id="UP000602284">
    <property type="component" value="Unassembled WGS sequence"/>
</dbReference>
<evidence type="ECO:0008006" key="3">
    <source>
        <dbReference type="Google" id="ProtNLM"/>
    </source>
</evidence>
<name>A0ABS1J6Y1_9BACL</name>
<evidence type="ECO:0000313" key="1">
    <source>
        <dbReference type="EMBL" id="MBL0386028.1"/>
    </source>
</evidence>
<comment type="caution">
    <text evidence="1">The sequence shown here is derived from an EMBL/GenBank/DDBJ whole genome shotgun (WGS) entry which is preliminary data.</text>
</comment>
<dbReference type="RefSeq" id="WP_201631760.1">
    <property type="nucleotide sequence ID" value="NZ_JAEQNB010000001.1"/>
</dbReference>